<keyword evidence="1" id="KW-0472">Membrane</keyword>
<accession>A0ABS0CFL8</accession>
<comment type="caution">
    <text evidence="2">The sequence shown here is derived from an EMBL/GenBank/DDBJ whole genome shotgun (WGS) entry which is preliminary data.</text>
</comment>
<evidence type="ECO:0000256" key="1">
    <source>
        <dbReference type="SAM" id="Phobius"/>
    </source>
</evidence>
<evidence type="ECO:0000313" key="3">
    <source>
        <dbReference type="Proteomes" id="UP000807309"/>
    </source>
</evidence>
<proteinExistence type="predicted"/>
<sequence length="90" mass="10651">MKEAVRVEYPARLWVLFNFSFRRVKDVLYVVIAAIVVTLLAVSAAAMVWDPRRRAELDEYEYEYDMDEDMAASDEYARQRGVEWPRKQSV</sequence>
<dbReference type="EMBL" id="JADLRE010000021">
    <property type="protein sequence ID" value="MBF6228303.1"/>
    <property type="molecule type" value="Genomic_DNA"/>
</dbReference>
<keyword evidence="1" id="KW-0812">Transmembrane</keyword>
<reference evidence="2 3" key="1">
    <citation type="submission" date="2020-10" db="EMBL/GenBank/DDBJ databases">
        <title>Identification of Nocardia species via Next-generation sequencing and recognition of intraspecies genetic diversity.</title>
        <authorList>
            <person name="Li P."/>
            <person name="Li P."/>
            <person name="Lu B."/>
        </authorList>
    </citation>
    <scope>NUCLEOTIDE SEQUENCE [LARGE SCALE GENOMIC DNA]</scope>
    <source>
        <strain evidence="2 3">N-11</strain>
    </source>
</reference>
<keyword evidence="1" id="KW-1133">Transmembrane helix</keyword>
<organism evidence="2 3">
    <name type="scientific">Nocardia abscessus</name>
    <dbReference type="NCBI Taxonomy" id="120957"/>
    <lineage>
        <taxon>Bacteria</taxon>
        <taxon>Bacillati</taxon>
        <taxon>Actinomycetota</taxon>
        <taxon>Actinomycetes</taxon>
        <taxon>Mycobacteriales</taxon>
        <taxon>Nocardiaceae</taxon>
        <taxon>Nocardia</taxon>
    </lineage>
</organism>
<keyword evidence="3" id="KW-1185">Reference proteome</keyword>
<evidence type="ECO:0000313" key="2">
    <source>
        <dbReference type="EMBL" id="MBF6228303.1"/>
    </source>
</evidence>
<protein>
    <submittedName>
        <fullName evidence="2">DUF1634 domain-containing protein</fullName>
    </submittedName>
</protein>
<dbReference type="RefSeq" id="WP_195035216.1">
    <property type="nucleotide sequence ID" value="NZ_JADLRE010000021.1"/>
</dbReference>
<name>A0ABS0CFL8_9NOCA</name>
<feature type="transmembrane region" description="Helical" evidence="1">
    <location>
        <begin position="27"/>
        <end position="49"/>
    </location>
</feature>
<gene>
    <name evidence="2" type="ORF">IU470_24735</name>
</gene>
<dbReference type="Proteomes" id="UP000807309">
    <property type="component" value="Unassembled WGS sequence"/>
</dbReference>